<dbReference type="KEGG" id="ffu:CLAFUR5_10840"/>
<proteinExistence type="predicted"/>
<accession>A0A9Q8PEL5</accession>
<name>A0A9Q8PEL5_PASFU</name>
<dbReference type="GeneID" id="71990718"/>
<protein>
    <submittedName>
        <fullName evidence="1">Uncharacterized protein</fullName>
    </submittedName>
</protein>
<organism evidence="1 2">
    <name type="scientific">Passalora fulva</name>
    <name type="common">Tomato leaf mold</name>
    <name type="synonym">Cladosporium fulvum</name>
    <dbReference type="NCBI Taxonomy" id="5499"/>
    <lineage>
        <taxon>Eukaryota</taxon>
        <taxon>Fungi</taxon>
        <taxon>Dikarya</taxon>
        <taxon>Ascomycota</taxon>
        <taxon>Pezizomycotina</taxon>
        <taxon>Dothideomycetes</taxon>
        <taxon>Dothideomycetidae</taxon>
        <taxon>Mycosphaerellales</taxon>
        <taxon>Mycosphaerellaceae</taxon>
        <taxon>Fulvia</taxon>
    </lineage>
</organism>
<dbReference type="AlphaFoldDB" id="A0A9Q8PEL5"/>
<evidence type="ECO:0000313" key="2">
    <source>
        <dbReference type="Proteomes" id="UP000756132"/>
    </source>
</evidence>
<dbReference type="RefSeq" id="XP_047765447.1">
    <property type="nucleotide sequence ID" value="XM_047909988.1"/>
</dbReference>
<sequence length="204" mass="23250">MRCLDHSHLRLSRLELGTEDETDEVWTLPITELTANDIQLFTWVLSSMQSVKLSLWASMPTDGVSRHAISDKEPLMMLLRGLEASATLKHLSVNFRHGRVWNSTYIGLDRLHFPQLESLRWSGSYAMHFELTELANFITTHRPTLKHFELGLARVVNEGCIVSKKLFEKGIACNLRKFTGAGDIVVSADTEQDWLWCNVPPDQD</sequence>
<keyword evidence="2" id="KW-1185">Reference proteome</keyword>
<reference evidence="1" key="2">
    <citation type="journal article" date="2022" name="Microb. Genom.">
        <title>A chromosome-scale genome assembly of the tomato pathogen Cladosporium fulvum reveals a compartmentalized genome architecture and the presence of a dispensable chromosome.</title>
        <authorList>
            <person name="Zaccaron A.Z."/>
            <person name="Chen L.H."/>
            <person name="Samaras A."/>
            <person name="Stergiopoulos I."/>
        </authorList>
    </citation>
    <scope>NUCLEOTIDE SEQUENCE</scope>
    <source>
        <strain evidence="1">Race5_Kim</strain>
    </source>
</reference>
<gene>
    <name evidence="1" type="ORF">CLAFUR5_10840</name>
</gene>
<reference evidence="1" key="1">
    <citation type="submission" date="2021-12" db="EMBL/GenBank/DDBJ databases">
        <authorList>
            <person name="Zaccaron A."/>
            <person name="Stergiopoulos I."/>
        </authorList>
    </citation>
    <scope>NUCLEOTIDE SEQUENCE</scope>
    <source>
        <strain evidence="1">Race5_Kim</strain>
    </source>
</reference>
<dbReference type="EMBL" id="CP090170">
    <property type="protein sequence ID" value="UJO21081.1"/>
    <property type="molecule type" value="Genomic_DNA"/>
</dbReference>
<evidence type="ECO:0000313" key="1">
    <source>
        <dbReference type="EMBL" id="UJO21081.1"/>
    </source>
</evidence>
<dbReference type="Proteomes" id="UP000756132">
    <property type="component" value="Chromosome 8"/>
</dbReference>